<dbReference type="CDD" id="cd00761">
    <property type="entry name" value="Glyco_tranf_GTA_type"/>
    <property type="match status" value="1"/>
</dbReference>
<dbReference type="RefSeq" id="WP_233231194.1">
    <property type="nucleotide sequence ID" value="NZ_CP017834.1"/>
</dbReference>
<gene>
    <name evidence="3" type="ORF">AXG55_12035</name>
</gene>
<evidence type="ECO:0000313" key="4">
    <source>
        <dbReference type="Proteomes" id="UP000184731"/>
    </source>
</evidence>
<feature type="transmembrane region" description="Helical" evidence="1">
    <location>
        <begin position="254"/>
        <end position="273"/>
    </location>
</feature>
<reference evidence="3 4" key="1">
    <citation type="submission" date="2016-10" db="EMBL/GenBank/DDBJ databases">
        <title>Silvanigrella aquatica sp. nov., isolated from a freshwater lake located in the Black Forest, Germany, description of Silvanigrellaceae fam. nov., Silvanigrellales ord. nov., reclassification of the order Bdellovibrionales in the class Oligoflexia, reclassification of the families Bacteriovoracaceae and Halobacteriovoraceae in the new order Bacteriovoracales ord. nov., and reclassification of the family Pseudobacteriovoracaceae in the order Oligoflexiales.</title>
        <authorList>
            <person name="Hahn M.W."/>
            <person name="Schmidt J."/>
            <person name="Koll U."/>
            <person name="Rohde M."/>
            <person name="Verbag S."/>
            <person name="Pitt A."/>
            <person name="Nakai R."/>
            <person name="Naganuma T."/>
            <person name="Lang E."/>
        </authorList>
    </citation>
    <scope>NUCLEOTIDE SEQUENCE [LARGE SCALE GENOMIC DNA]</scope>
    <source>
        <strain evidence="3 4">MWH-Nonnen-W8red</strain>
    </source>
</reference>
<dbReference type="PANTHER" id="PTHR22916">
    <property type="entry name" value="GLYCOSYLTRANSFERASE"/>
    <property type="match status" value="1"/>
</dbReference>
<dbReference type="SUPFAM" id="SSF53448">
    <property type="entry name" value="Nucleotide-diphospho-sugar transferases"/>
    <property type="match status" value="1"/>
</dbReference>
<evidence type="ECO:0000256" key="1">
    <source>
        <dbReference type="SAM" id="Phobius"/>
    </source>
</evidence>
<keyword evidence="1" id="KW-1133">Transmembrane helix</keyword>
<keyword evidence="4" id="KW-1185">Reference proteome</keyword>
<feature type="domain" description="Glycosyltransferase 2-like" evidence="2">
    <location>
        <begin position="12"/>
        <end position="181"/>
    </location>
</feature>
<keyword evidence="1" id="KW-0812">Transmembrane</keyword>
<proteinExistence type="predicted"/>
<accession>A0A1L4D310</accession>
<dbReference type="AlphaFoldDB" id="A0A1L4D310"/>
<dbReference type="Gene3D" id="3.90.550.10">
    <property type="entry name" value="Spore Coat Polysaccharide Biosynthesis Protein SpsA, Chain A"/>
    <property type="match status" value="1"/>
</dbReference>
<dbReference type="InterPro" id="IPR001173">
    <property type="entry name" value="Glyco_trans_2-like"/>
</dbReference>
<dbReference type="Pfam" id="PF00535">
    <property type="entry name" value="Glycos_transf_2"/>
    <property type="match status" value="1"/>
</dbReference>
<organism evidence="3 4">
    <name type="scientific">Silvanigrella aquatica</name>
    <dbReference type="NCBI Taxonomy" id="1915309"/>
    <lineage>
        <taxon>Bacteria</taxon>
        <taxon>Pseudomonadati</taxon>
        <taxon>Bdellovibrionota</taxon>
        <taxon>Oligoflexia</taxon>
        <taxon>Silvanigrellales</taxon>
        <taxon>Silvanigrellaceae</taxon>
        <taxon>Silvanigrella</taxon>
    </lineage>
</organism>
<evidence type="ECO:0000313" key="3">
    <source>
        <dbReference type="EMBL" id="APJ04595.1"/>
    </source>
</evidence>
<dbReference type="PANTHER" id="PTHR22916:SF3">
    <property type="entry name" value="UDP-GLCNAC:BETAGAL BETA-1,3-N-ACETYLGLUCOSAMINYLTRANSFERASE-LIKE PROTEIN 1"/>
    <property type="match status" value="1"/>
</dbReference>
<dbReference type="Proteomes" id="UP000184731">
    <property type="component" value="Chromosome"/>
</dbReference>
<keyword evidence="1" id="KW-0472">Membrane</keyword>
<evidence type="ECO:0000259" key="2">
    <source>
        <dbReference type="Pfam" id="PF00535"/>
    </source>
</evidence>
<name>A0A1L4D310_9BACT</name>
<dbReference type="STRING" id="1915309.AXG55_12035"/>
<sequence>MFKNSSSKFFVSIIIPIYNDEDVIPRLINEVLIHYKNSELYEVIFIDDKSSDNSIDILNKLLLNNSYSNYKLILNQKNIGASATRNVGCKNAKGDYVAFLDSDDAWHKDKINIQIKLMQQTNSFISGTCHAIISPNRLKTEIDTIYKEDQIHFTEIKWPSILFKSPFCTPSVVIHRSVLDKYKFNENFRYSEDYDFWVRSSYEFKTIKILKNLTFTFKHDYLSNSNSLSSNLYLMQKALTLVRFNLIKDQKYSIIYKILIITSIVFEYFKFSIRFFKKFKLKTSQLVINRNLK</sequence>
<dbReference type="InterPro" id="IPR029044">
    <property type="entry name" value="Nucleotide-diphossugar_trans"/>
</dbReference>
<dbReference type="GO" id="GO:0016758">
    <property type="term" value="F:hexosyltransferase activity"/>
    <property type="evidence" value="ECO:0007669"/>
    <property type="project" value="UniProtKB-ARBA"/>
</dbReference>
<protein>
    <recommendedName>
        <fullName evidence="2">Glycosyltransferase 2-like domain-containing protein</fullName>
    </recommendedName>
</protein>
<dbReference type="KEGG" id="saqi:AXG55_12035"/>
<dbReference type="EMBL" id="CP017834">
    <property type="protein sequence ID" value="APJ04595.1"/>
    <property type="molecule type" value="Genomic_DNA"/>
</dbReference>